<accession>A0ABT0G4X6</accession>
<dbReference type="RefSeq" id="WP_242379938.1">
    <property type="nucleotide sequence ID" value="NZ_JAKRKC020000002.1"/>
</dbReference>
<sequence length="221" mass="23826">MFRGDRLPVRPDPGLTVLTAGCWVRLQTGTAPTTRRVIDLAAPGDLAHVLHRDAVVLTRGRVLHVASELVPIALSNMPGVSRLVQHLQAERQRFADHLHAAGRLDIDVRLARLLLALLHRFGERRCGGLNVLAPPLSQADLAAWIGASESSVWRALCRWRRDGLVHTGYSTLALLNAKEIRKVADSPALPYTGIDASAAGSPPARRVTAGLDLDADLPPGL</sequence>
<dbReference type="Gene3D" id="2.60.120.10">
    <property type="entry name" value="Jelly Rolls"/>
    <property type="match status" value="1"/>
</dbReference>
<dbReference type="SUPFAM" id="SSF46785">
    <property type="entry name" value="Winged helix' DNA-binding domain"/>
    <property type="match status" value="1"/>
</dbReference>
<dbReference type="PROSITE" id="PS51063">
    <property type="entry name" value="HTH_CRP_2"/>
    <property type="match status" value="1"/>
</dbReference>
<dbReference type="InterPro" id="IPR012318">
    <property type="entry name" value="HTH_CRP"/>
</dbReference>
<dbReference type="Proteomes" id="UP001317259">
    <property type="component" value="Unassembled WGS sequence"/>
</dbReference>
<dbReference type="InterPro" id="IPR036390">
    <property type="entry name" value="WH_DNA-bd_sf"/>
</dbReference>
<feature type="domain" description="HTH crp-type" evidence="1">
    <location>
        <begin position="104"/>
        <end position="178"/>
    </location>
</feature>
<keyword evidence="3" id="KW-1185">Reference proteome</keyword>
<dbReference type="Pfam" id="PF13545">
    <property type="entry name" value="HTH_Crp_2"/>
    <property type="match status" value="1"/>
</dbReference>
<name>A0ABT0G4X6_9ACTN</name>
<organism evidence="2 3">
    <name type="scientific">Actinomadura luzonensis</name>
    <dbReference type="NCBI Taxonomy" id="2805427"/>
    <lineage>
        <taxon>Bacteria</taxon>
        <taxon>Bacillati</taxon>
        <taxon>Actinomycetota</taxon>
        <taxon>Actinomycetes</taxon>
        <taxon>Streptosporangiales</taxon>
        <taxon>Thermomonosporaceae</taxon>
        <taxon>Actinomadura</taxon>
    </lineage>
</organism>
<evidence type="ECO:0000313" key="2">
    <source>
        <dbReference type="EMBL" id="MCK2219625.1"/>
    </source>
</evidence>
<protein>
    <submittedName>
        <fullName evidence="2">Helix-turn-helix domain-containing protein</fullName>
    </submittedName>
</protein>
<comment type="caution">
    <text evidence="2">The sequence shown here is derived from an EMBL/GenBank/DDBJ whole genome shotgun (WGS) entry which is preliminary data.</text>
</comment>
<evidence type="ECO:0000313" key="3">
    <source>
        <dbReference type="Proteomes" id="UP001317259"/>
    </source>
</evidence>
<dbReference type="EMBL" id="JAKRKC020000002">
    <property type="protein sequence ID" value="MCK2219625.1"/>
    <property type="molecule type" value="Genomic_DNA"/>
</dbReference>
<evidence type="ECO:0000259" key="1">
    <source>
        <dbReference type="PROSITE" id="PS51063"/>
    </source>
</evidence>
<dbReference type="InterPro" id="IPR014710">
    <property type="entry name" value="RmlC-like_jellyroll"/>
</dbReference>
<proteinExistence type="predicted"/>
<gene>
    <name evidence="2" type="ORF">MF672_038405</name>
</gene>
<reference evidence="2 3" key="1">
    <citation type="submission" date="2022-04" db="EMBL/GenBank/DDBJ databases">
        <title>Genome draft of Actinomadura sp. ATCC 31491.</title>
        <authorList>
            <person name="Shi X."/>
            <person name="Du Y."/>
        </authorList>
    </citation>
    <scope>NUCLEOTIDE SEQUENCE [LARGE SCALE GENOMIC DNA]</scope>
    <source>
        <strain evidence="2 3">ATCC 31491</strain>
    </source>
</reference>